<protein>
    <submittedName>
        <fullName evidence="9">FtsX-like permease family protein</fullName>
    </submittedName>
</protein>
<evidence type="ECO:0000256" key="4">
    <source>
        <dbReference type="ARBA" id="ARBA00022989"/>
    </source>
</evidence>
<feature type="domain" description="ABC3 transporter permease C-terminal" evidence="8">
    <location>
        <begin position="746"/>
        <end position="862"/>
    </location>
</feature>
<evidence type="ECO:0000256" key="2">
    <source>
        <dbReference type="ARBA" id="ARBA00022475"/>
    </source>
</evidence>
<comment type="caution">
    <text evidence="9">The sequence shown here is derived from an EMBL/GenBank/DDBJ whole genome shotgun (WGS) entry which is preliminary data.</text>
</comment>
<name>A0A7X3MEM3_9FIRM</name>
<dbReference type="Pfam" id="PF02687">
    <property type="entry name" value="FtsX"/>
    <property type="match status" value="2"/>
</dbReference>
<keyword evidence="10" id="KW-1185">Reference proteome</keyword>
<dbReference type="GO" id="GO:0022857">
    <property type="term" value="F:transmembrane transporter activity"/>
    <property type="evidence" value="ECO:0007669"/>
    <property type="project" value="TreeGrafter"/>
</dbReference>
<comment type="subcellular location">
    <subcellularLocation>
        <location evidence="1">Cell membrane</location>
        <topology evidence="1">Multi-pass membrane protein</topology>
    </subcellularLocation>
</comment>
<evidence type="ECO:0000313" key="10">
    <source>
        <dbReference type="Proteomes" id="UP000460412"/>
    </source>
</evidence>
<dbReference type="EMBL" id="WUQX01000001">
    <property type="protein sequence ID" value="MXP75029.1"/>
    <property type="molecule type" value="Genomic_DNA"/>
</dbReference>
<feature type="transmembrane region" description="Helical" evidence="7">
    <location>
        <begin position="371"/>
        <end position="393"/>
    </location>
</feature>
<sequence>MNIFNKIALQGLRKNRTRTIVTIIGVVLSSLMITGVTTFGVSLLDYMARGAMEKYGDWNVAFLDSDPSFVKEQLKDEEAKDTVVFENIGYSRIYKGQNPQRPYFFIAGFSEEAFAKLRTTLLSGRLPENDGEILISGKAAVDDGASYKLGDTLSLAVGSRIREGRRLTQADAFDPENEVFSPEEEKTYTIVGICRTPVFETEASPGYTLITRNSGEVSQNSLFVTLKNPRKVYSYVERVKGGRTCIFNYEVLRFMGQSKDPGDKVFMTLLYSFGGIVLMIIMVGSVFLIYNSFSISLNKRIREIGVLASVGATSKQLRNSVLFEGFCIGVLGIPVGVLAGLGGIGLVLSVVSEKFRAILYSKVALDMKISGFAVGLAVAVSMVTILISAYIPARRAVNLPVMECIRQTNEIKTEAGSMRISRRKQRIFGLEGTLALKNFRRNRKRYRSIVLSLVLSIVLFVATNALIDIMQQTAGDFKTVSDYDVGFGTQDMGDEELIRLFDKMKKVSGVTEQSLREVISCIGTMEASSLSDAYWDAYGERSLEETVSLPLEVHFFDDEFYQKMVQSYGLPADEYTGQSGKMIAVAKMKNDSDEARGPKDLEDMFRKPLAELVITPKMEGVQEGGEVSQIATVKEPGQNVSVTVAEVVPPDIPPLYESREEEELPYTLEILAPWSAKERLAPDGPTTLVKVKGMCFLSDNPSQTTAELGKIIQEEGITASYLLLNSKEAFEQFRNYIFIANVFAYTFIAIISLIAVANVFNTISTNIRLRKRELAMLRSVGMSDKDFNKMMGFECAFYGMKALMLGIPLSLLLSALIVRVMAADEVKFTLPWASVGISILSVFLIIFVTMMYAVSKIRKENIIDALRDEMT</sequence>
<feature type="transmembrane region" description="Helical" evidence="7">
    <location>
        <begin position="20"/>
        <end position="44"/>
    </location>
</feature>
<feature type="transmembrane region" description="Helical" evidence="7">
    <location>
        <begin position="269"/>
        <end position="290"/>
    </location>
</feature>
<evidence type="ECO:0000313" key="9">
    <source>
        <dbReference type="EMBL" id="MXP75029.1"/>
    </source>
</evidence>
<evidence type="ECO:0000256" key="3">
    <source>
        <dbReference type="ARBA" id="ARBA00022692"/>
    </source>
</evidence>
<evidence type="ECO:0000256" key="5">
    <source>
        <dbReference type="ARBA" id="ARBA00023136"/>
    </source>
</evidence>
<evidence type="ECO:0000259" key="8">
    <source>
        <dbReference type="Pfam" id="PF02687"/>
    </source>
</evidence>
<reference evidence="9 10" key="1">
    <citation type="submission" date="2019-12" db="EMBL/GenBank/DDBJ databases">
        <title>Sporaefaciens musculi gen. nov., sp. nov., a novel bacterium isolated from the caecum of an obese mouse.</title>
        <authorList>
            <person name="Rasmussen T.S."/>
            <person name="Streidl T."/>
            <person name="Hitch T.C.A."/>
            <person name="Wortmann E."/>
            <person name="Deptula P."/>
            <person name="Hansen M."/>
            <person name="Nielsen D.S."/>
            <person name="Clavel T."/>
            <person name="Vogensen F.K."/>
        </authorList>
    </citation>
    <scope>NUCLEOTIDE SEQUENCE [LARGE SCALE GENOMIC DNA]</scope>
    <source>
        <strain evidence="9 10">WCA-9-b2</strain>
    </source>
</reference>
<organism evidence="9 10">
    <name type="scientific">Sporofaciens musculi</name>
    <dbReference type="NCBI Taxonomy" id="2681861"/>
    <lineage>
        <taxon>Bacteria</taxon>
        <taxon>Bacillati</taxon>
        <taxon>Bacillota</taxon>
        <taxon>Clostridia</taxon>
        <taxon>Lachnospirales</taxon>
        <taxon>Lachnospiraceae</taxon>
        <taxon>Sporofaciens</taxon>
    </lineage>
</organism>
<feature type="transmembrane region" description="Helical" evidence="7">
    <location>
        <begin position="830"/>
        <end position="854"/>
    </location>
</feature>
<keyword evidence="2" id="KW-1003">Cell membrane</keyword>
<accession>A0A7X3MEM3</accession>
<keyword evidence="4 7" id="KW-1133">Transmembrane helix</keyword>
<gene>
    <name evidence="9" type="ORF">GN277_06440</name>
</gene>
<dbReference type="PANTHER" id="PTHR30572:SF4">
    <property type="entry name" value="ABC TRANSPORTER PERMEASE YTRF"/>
    <property type="match status" value="1"/>
</dbReference>
<dbReference type="InterPro" id="IPR050250">
    <property type="entry name" value="Macrolide_Exporter_MacB"/>
</dbReference>
<dbReference type="RefSeq" id="WP_159750345.1">
    <property type="nucleotide sequence ID" value="NZ_WUQX01000001.1"/>
</dbReference>
<evidence type="ECO:0000256" key="1">
    <source>
        <dbReference type="ARBA" id="ARBA00004651"/>
    </source>
</evidence>
<dbReference type="Proteomes" id="UP000460412">
    <property type="component" value="Unassembled WGS sequence"/>
</dbReference>
<proteinExistence type="inferred from homology"/>
<dbReference type="AlphaFoldDB" id="A0A7X3MEM3"/>
<keyword evidence="5 7" id="KW-0472">Membrane</keyword>
<keyword evidence="3 7" id="KW-0812">Transmembrane</keyword>
<feature type="transmembrane region" description="Helical" evidence="7">
    <location>
        <begin position="736"/>
        <end position="760"/>
    </location>
</feature>
<dbReference type="PANTHER" id="PTHR30572">
    <property type="entry name" value="MEMBRANE COMPONENT OF TRANSPORTER-RELATED"/>
    <property type="match status" value="1"/>
</dbReference>
<dbReference type="GO" id="GO:0005886">
    <property type="term" value="C:plasma membrane"/>
    <property type="evidence" value="ECO:0007669"/>
    <property type="project" value="UniProtKB-SubCell"/>
</dbReference>
<feature type="transmembrane region" description="Helical" evidence="7">
    <location>
        <begin position="795"/>
        <end position="818"/>
    </location>
</feature>
<feature type="domain" description="ABC3 transporter permease C-terminal" evidence="8">
    <location>
        <begin position="276"/>
        <end position="400"/>
    </location>
</feature>
<evidence type="ECO:0000256" key="6">
    <source>
        <dbReference type="ARBA" id="ARBA00038076"/>
    </source>
</evidence>
<evidence type="ECO:0000256" key="7">
    <source>
        <dbReference type="SAM" id="Phobius"/>
    </source>
</evidence>
<dbReference type="InterPro" id="IPR003838">
    <property type="entry name" value="ABC3_permease_C"/>
</dbReference>
<comment type="similarity">
    <text evidence="6">Belongs to the ABC-4 integral membrane protein family.</text>
</comment>
<feature type="transmembrane region" description="Helical" evidence="7">
    <location>
        <begin position="325"/>
        <end position="351"/>
    </location>
</feature>
<feature type="transmembrane region" description="Helical" evidence="7">
    <location>
        <begin position="449"/>
        <end position="467"/>
    </location>
</feature>